<organism evidence="1 2">
    <name type="scientific">Brevundimonas aurifodinae</name>
    <dbReference type="NCBI Taxonomy" id="1508312"/>
    <lineage>
        <taxon>Bacteria</taxon>
        <taxon>Pseudomonadati</taxon>
        <taxon>Pseudomonadota</taxon>
        <taxon>Alphaproteobacteria</taxon>
        <taxon>Caulobacterales</taxon>
        <taxon>Caulobacteraceae</taxon>
        <taxon>Brevundimonas</taxon>
    </lineage>
</organism>
<keyword evidence="2" id="KW-1185">Reference proteome</keyword>
<gene>
    <name evidence="1" type="ORF">ABN401_02065</name>
</gene>
<dbReference type="InterPro" id="IPR010985">
    <property type="entry name" value="Ribbon_hlx_hlx"/>
</dbReference>
<accession>A0ABV1NJJ7</accession>
<protein>
    <submittedName>
        <fullName evidence="1">CopG family transcriptional regulator</fullName>
    </submittedName>
</protein>
<evidence type="ECO:0000313" key="2">
    <source>
        <dbReference type="Proteomes" id="UP001445732"/>
    </source>
</evidence>
<evidence type="ECO:0000313" key="1">
    <source>
        <dbReference type="EMBL" id="MEQ7153992.1"/>
    </source>
</evidence>
<dbReference type="Proteomes" id="UP001445732">
    <property type="component" value="Unassembled WGS sequence"/>
</dbReference>
<dbReference type="SUPFAM" id="SSF47598">
    <property type="entry name" value="Ribbon-helix-helix"/>
    <property type="match status" value="1"/>
</dbReference>
<reference evidence="1 2" key="1">
    <citation type="submission" date="2024-06" db="EMBL/GenBank/DDBJ databases">
        <title>Brevundimonas sp. C11.</title>
        <authorList>
            <person name="Maltman C."/>
        </authorList>
    </citation>
    <scope>NUCLEOTIDE SEQUENCE [LARGE SCALE GENOMIC DNA]</scope>
    <source>
        <strain evidence="1 2">C11</strain>
    </source>
</reference>
<comment type="caution">
    <text evidence="1">The sequence shown here is derived from an EMBL/GenBank/DDBJ whole genome shotgun (WGS) entry which is preliminary data.</text>
</comment>
<dbReference type="EMBL" id="JBEGDD010000001">
    <property type="protein sequence ID" value="MEQ7153992.1"/>
    <property type="molecule type" value="Genomic_DNA"/>
</dbReference>
<sequence>MRTTLTIDDDVLERARAIADYENRSIGEVVSERLRKSFAAPGPALDTWNGFPQLPKRGAVVTMKMVNAARDEED</sequence>
<name>A0ABV1NJJ7_9CAUL</name>
<dbReference type="RefSeq" id="WP_349683151.1">
    <property type="nucleotide sequence ID" value="NZ_JBEGDD010000001.1"/>
</dbReference>
<proteinExistence type="predicted"/>